<dbReference type="KEGG" id="gpo:GPOL_c29040"/>
<protein>
    <submittedName>
        <fullName evidence="2">Uncharacterized protein</fullName>
    </submittedName>
</protein>
<feature type="region of interest" description="Disordered" evidence="1">
    <location>
        <begin position="73"/>
        <end position="98"/>
    </location>
</feature>
<organism evidence="2 3">
    <name type="scientific">Gordonia polyisoprenivorans (strain DSM 44266 / VH2)</name>
    <dbReference type="NCBI Taxonomy" id="1112204"/>
    <lineage>
        <taxon>Bacteria</taxon>
        <taxon>Bacillati</taxon>
        <taxon>Actinomycetota</taxon>
        <taxon>Actinomycetes</taxon>
        <taxon>Mycobacteriales</taxon>
        <taxon>Gordoniaceae</taxon>
        <taxon>Gordonia</taxon>
    </lineage>
</organism>
<keyword evidence="3" id="KW-1185">Reference proteome</keyword>
<feature type="compositionally biased region" description="Basic and acidic residues" evidence="1">
    <location>
        <begin position="73"/>
        <end position="87"/>
    </location>
</feature>
<accession>H6MTP6</accession>
<dbReference type="GeneID" id="90162229"/>
<evidence type="ECO:0000313" key="3">
    <source>
        <dbReference type="Proteomes" id="UP000009154"/>
    </source>
</evidence>
<name>H6MTP6_GORPV</name>
<evidence type="ECO:0000256" key="1">
    <source>
        <dbReference type="SAM" id="MobiDB-lite"/>
    </source>
</evidence>
<feature type="compositionally biased region" description="Basic and acidic residues" evidence="1">
    <location>
        <begin position="1"/>
        <end position="22"/>
    </location>
</feature>
<dbReference type="EMBL" id="CP003119">
    <property type="protein sequence ID" value="AFA73921.1"/>
    <property type="molecule type" value="Genomic_DNA"/>
</dbReference>
<dbReference type="Proteomes" id="UP000009154">
    <property type="component" value="Chromosome"/>
</dbReference>
<sequence>MSTDGAKREALSALKDELDRRGAGGHRHTRRIDPDEGRQAAADALRDLLNSSTSSTDQVARLNPERLIKLAEQKAADDVQKPRDPNAKPRTPGIADWK</sequence>
<feature type="region of interest" description="Disordered" evidence="1">
    <location>
        <begin position="1"/>
        <end position="40"/>
    </location>
</feature>
<gene>
    <name evidence="2" type="ordered locus">GPOL_c29040</name>
</gene>
<proteinExistence type="predicted"/>
<evidence type="ECO:0000313" key="2">
    <source>
        <dbReference type="EMBL" id="AFA73921.1"/>
    </source>
</evidence>
<dbReference type="HOGENOM" id="CLU_2329803_0_0_11"/>
<dbReference type="AlphaFoldDB" id="H6MTP6"/>
<reference evidence="2 3" key="1">
    <citation type="journal article" date="2012" name="Appl. Environ. Microbiol.">
        <title>Involvement of two latex-clearing proteins during rubber degradation and insights into the subsequent degradation pathway revealed by the genome sequence of Gordonia polyisoprenivorans strain VH2.</title>
        <authorList>
            <person name="Hiessl S."/>
            <person name="Schuldes J."/>
            <person name="Thurmer A."/>
            <person name="Halbsguth T."/>
            <person name="Broker D."/>
            <person name="Angelov A."/>
            <person name="Liebl W."/>
            <person name="Daniel R."/>
            <person name="Steinbuchel A."/>
        </authorList>
    </citation>
    <scope>NUCLEOTIDE SEQUENCE [LARGE SCALE GENOMIC DNA]</scope>
    <source>
        <strain evidence="3">DSM 44266 / VH2</strain>
    </source>
</reference>
<dbReference type="RefSeq" id="WP_014360446.1">
    <property type="nucleotide sequence ID" value="NC_016906.1"/>
</dbReference>